<dbReference type="Gene3D" id="2.40.160.60">
    <property type="entry name" value="Outer membrane protein transport protein (OMPP1/FadL/TodX)"/>
    <property type="match status" value="1"/>
</dbReference>
<feature type="chain" id="PRO_5032596196" evidence="1">
    <location>
        <begin position="24"/>
        <end position="386"/>
    </location>
</feature>
<protein>
    <submittedName>
        <fullName evidence="2">Conjugal transfer protein TraF</fullName>
    </submittedName>
</protein>
<dbReference type="EMBL" id="VSGZ01000035">
    <property type="protein sequence ID" value="TXY92285.1"/>
    <property type="molecule type" value="Genomic_DNA"/>
</dbReference>
<evidence type="ECO:0000313" key="2">
    <source>
        <dbReference type="EMBL" id="TXY92285.1"/>
    </source>
</evidence>
<name>A0A5C9SYI2_VIBCL</name>
<dbReference type="RefSeq" id="WP_001025494.1">
    <property type="nucleotide sequence ID" value="NZ_JACWKU010000024.1"/>
</dbReference>
<feature type="signal peptide" evidence="1">
    <location>
        <begin position="1"/>
        <end position="23"/>
    </location>
</feature>
<proteinExistence type="predicted"/>
<evidence type="ECO:0000256" key="1">
    <source>
        <dbReference type="SAM" id="SignalP"/>
    </source>
</evidence>
<gene>
    <name evidence="2" type="ORF">FXE67_09900</name>
</gene>
<dbReference type="Proteomes" id="UP000323583">
    <property type="component" value="Unassembled WGS sequence"/>
</dbReference>
<dbReference type="InterPro" id="IPR032811">
    <property type="entry name" value="Put_conjugal_transfer"/>
</dbReference>
<organism evidence="2 3">
    <name type="scientific">Vibrio cholerae</name>
    <dbReference type="NCBI Taxonomy" id="666"/>
    <lineage>
        <taxon>Bacteria</taxon>
        <taxon>Pseudomonadati</taxon>
        <taxon>Pseudomonadota</taxon>
        <taxon>Gammaproteobacteria</taxon>
        <taxon>Vibrionales</taxon>
        <taxon>Vibrionaceae</taxon>
        <taxon>Vibrio</taxon>
    </lineage>
</organism>
<dbReference type="Pfam" id="PF13729">
    <property type="entry name" value="TraF_2"/>
    <property type="match status" value="1"/>
</dbReference>
<dbReference type="AlphaFoldDB" id="A0A5C9SYI2"/>
<accession>A0A5C9SYI2</accession>
<sequence>MNIQIKSSLAVVISMAFSSSAFASNLLMDARGAGMGNTGVSTADYLLAPYYNPALTAVYRKNDSFGILLPSIGLRAEDKDESLKTIDDLQDSIKQFERAGVGAATQENVDQLNRYLDQLADDKPLAVTAGIGIAVALPLDSVSLNFFTRGYAEVIAKANVAAKSGNSANDVQTRYENSDVDLTAFSYTEVGLAIGKQVVLGGQTVALGVTPKVQQLRTYQDNASVKSFDLDDYDKSEVKDNAFNLDMGAVWLIDQYRVGIVAKDLFAKDIQTQNRNNTYKLDTQIAVSGSYVSDFFIAAVDLDLTKQRRFNGDNDDTQFMRFGIEGNAWGWAQLRAGYEIDLQNSLDNSVSVGLGVSPWDVVSLDLAGSYAGDNQFGLSANLAFTF</sequence>
<reference evidence="2 3" key="1">
    <citation type="submission" date="2019-06" db="EMBL/GenBank/DDBJ databases">
        <title>Vibrio cholerae phylogeny based on whole-genome sequencing reveals genetic diversity and population strucutre.</title>
        <authorList>
            <person name="Zhiqiu Y."/>
            <person name="Bin L."/>
            <person name="Lingyan J."/>
        </authorList>
    </citation>
    <scope>NUCLEOTIDE SEQUENCE [LARGE SCALE GENOMIC DNA]</scope>
    <source>
        <strain evidence="2 3">N2768</strain>
    </source>
</reference>
<comment type="caution">
    <text evidence="2">The sequence shown here is derived from an EMBL/GenBank/DDBJ whole genome shotgun (WGS) entry which is preliminary data.</text>
</comment>
<keyword evidence="1" id="KW-0732">Signal</keyword>
<evidence type="ECO:0000313" key="3">
    <source>
        <dbReference type="Proteomes" id="UP000323583"/>
    </source>
</evidence>